<proteinExistence type="predicted"/>
<evidence type="ECO:0000313" key="2">
    <source>
        <dbReference type="Proteomes" id="UP000664132"/>
    </source>
</evidence>
<sequence length="97" mass="10722">MGNPNSKNPLLCGQRKKSKKYVAQTIVTKAPITSPVVNKSKTTRVALTVTDEDVEKLARNDFAIVKGIRNRSSCTIAVLPKKTVELSLIAWIKERLT</sequence>
<dbReference type="EMBL" id="JAFJYH010000065">
    <property type="protein sequence ID" value="KAG4421461.1"/>
    <property type="molecule type" value="Genomic_DNA"/>
</dbReference>
<dbReference type="OrthoDB" id="3555100at2759"/>
<name>A0A8H7TM56_9HELO</name>
<gene>
    <name evidence="1" type="ORF">IFR04_005411</name>
</gene>
<dbReference type="AlphaFoldDB" id="A0A8H7TM56"/>
<accession>A0A8H7TM56</accession>
<keyword evidence="2" id="KW-1185">Reference proteome</keyword>
<organism evidence="1 2">
    <name type="scientific">Cadophora malorum</name>
    <dbReference type="NCBI Taxonomy" id="108018"/>
    <lineage>
        <taxon>Eukaryota</taxon>
        <taxon>Fungi</taxon>
        <taxon>Dikarya</taxon>
        <taxon>Ascomycota</taxon>
        <taxon>Pezizomycotina</taxon>
        <taxon>Leotiomycetes</taxon>
        <taxon>Helotiales</taxon>
        <taxon>Ploettnerulaceae</taxon>
        <taxon>Cadophora</taxon>
    </lineage>
</organism>
<reference evidence="1" key="1">
    <citation type="submission" date="2021-02" db="EMBL/GenBank/DDBJ databases">
        <title>Genome sequence Cadophora malorum strain M34.</title>
        <authorList>
            <person name="Stefanovic E."/>
            <person name="Vu D."/>
            <person name="Scully C."/>
            <person name="Dijksterhuis J."/>
            <person name="Roader J."/>
            <person name="Houbraken J."/>
        </authorList>
    </citation>
    <scope>NUCLEOTIDE SEQUENCE</scope>
    <source>
        <strain evidence="1">M34</strain>
    </source>
</reference>
<protein>
    <submittedName>
        <fullName evidence="1">Uncharacterized protein</fullName>
    </submittedName>
</protein>
<comment type="caution">
    <text evidence="1">The sequence shown here is derived from an EMBL/GenBank/DDBJ whole genome shotgun (WGS) entry which is preliminary data.</text>
</comment>
<evidence type="ECO:0000313" key="1">
    <source>
        <dbReference type="EMBL" id="KAG4421461.1"/>
    </source>
</evidence>
<dbReference type="Proteomes" id="UP000664132">
    <property type="component" value="Unassembled WGS sequence"/>
</dbReference>